<proteinExistence type="predicted"/>
<protein>
    <recommendedName>
        <fullName evidence="7">DNA (cytosine-5-)-methyltransferase</fullName>
    </recommendedName>
</protein>
<dbReference type="Gene3D" id="3.90.120.10">
    <property type="entry name" value="DNA Methylase, subunit A, domain 2"/>
    <property type="match status" value="1"/>
</dbReference>
<evidence type="ECO:0000256" key="2">
    <source>
        <dbReference type="ARBA" id="ARBA00022679"/>
    </source>
</evidence>
<dbReference type="STRING" id="1537102.L1LBP3"/>
<dbReference type="eggNOG" id="KOG0919">
    <property type="taxonomic scope" value="Eukaryota"/>
</dbReference>
<evidence type="ECO:0000313" key="6">
    <source>
        <dbReference type="Proteomes" id="UP000031512"/>
    </source>
</evidence>
<gene>
    <name evidence="5" type="ORF">BEWA_050660</name>
</gene>
<dbReference type="GO" id="GO:0032259">
    <property type="term" value="P:methylation"/>
    <property type="evidence" value="ECO:0007669"/>
    <property type="project" value="UniProtKB-KW"/>
</dbReference>
<keyword evidence="2" id="KW-0808">Transferase</keyword>
<accession>L1LBP3</accession>
<dbReference type="PRINTS" id="PR00105">
    <property type="entry name" value="C5METTRFRASE"/>
</dbReference>
<keyword evidence="6" id="KW-1185">Reference proteome</keyword>
<reference evidence="5 6" key="1">
    <citation type="journal article" date="2012" name="BMC Genomics">
        <title>Comparative genomic analysis and phylogenetic position of Theileria equi.</title>
        <authorList>
            <person name="Kappmeyer L.S."/>
            <person name="Thiagarajan M."/>
            <person name="Herndon D.R."/>
            <person name="Ramsay J.D."/>
            <person name="Caler E."/>
            <person name="Djikeng A."/>
            <person name="Gillespie J.J."/>
            <person name="Lau A.O."/>
            <person name="Roalson E.H."/>
            <person name="Silva J.C."/>
            <person name="Silva M.G."/>
            <person name="Suarez C.E."/>
            <person name="Ueti M.W."/>
            <person name="Nene V.M."/>
            <person name="Mealey R.H."/>
            <person name="Knowles D.P."/>
            <person name="Brayton K.A."/>
        </authorList>
    </citation>
    <scope>NUCLEOTIDE SEQUENCE [LARGE SCALE GENOMIC DNA]</scope>
    <source>
        <strain evidence="5 6">WA</strain>
    </source>
</reference>
<dbReference type="InterPro" id="IPR029063">
    <property type="entry name" value="SAM-dependent_MTases_sf"/>
</dbReference>
<evidence type="ECO:0000313" key="5">
    <source>
        <dbReference type="EMBL" id="EKX72598.1"/>
    </source>
</evidence>
<dbReference type="Pfam" id="PF00145">
    <property type="entry name" value="DNA_methylase"/>
    <property type="match status" value="1"/>
</dbReference>
<dbReference type="RefSeq" id="XP_004832050.1">
    <property type="nucleotide sequence ID" value="XM_004831993.1"/>
</dbReference>
<dbReference type="PANTHER" id="PTHR46098">
    <property type="entry name" value="TRNA (CYTOSINE(38)-C(5))-METHYLTRANSFERASE"/>
    <property type="match status" value="1"/>
</dbReference>
<evidence type="ECO:0000256" key="4">
    <source>
        <dbReference type="SAM" id="MobiDB-lite"/>
    </source>
</evidence>
<comment type="caution">
    <text evidence="5">The sequence shown here is derived from an EMBL/GenBank/DDBJ whole genome shotgun (WGS) entry which is preliminary data.</text>
</comment>
<dbReference type="Gene3D" id="3.40.50.150">
    <property type="entry name" value="Vaccinia Virus protein VP39"/>
    <property type="match status" value="1"/>
</dbReference>
<feature type="compositionally biased region" description="Polar residues" evidence="4">
    <location>
        <begin position="194"/>
        <end position="211"/>
    </location>
</feature>
<name>L1LBP3_THEEQ</name>
<dbReference type="InterPro" id="IPR050750">
    <property type="entry name" value="C5-MTase"/>
</dbReference>
<organism evidence="5 6">
    <name type="scientific">Theileria equi strain WA</name>
    <dbReference type="NCBI Taxonomy" id="1537102"/>
    <lineage>
        <taxon>Eukaryota</taxon>
        <taxon>Sar</taxon>
        <taxon>Alveolata</taxon>
        <taxon>Apicomplexa</taxon>
        <taxon>Aconoidasida</taxon>
        <taxon>Piroplasmida</taxon>
        <taxon>Theileriidae</taxon>
        <taxon>Theileria</taxon>
    </lineage>
</organism>
<dbReference type="GeneID" id="15805154"/>
<dbReference type="Proteomes" id="UP000031512">
    <property type="component" value="Unassembled WGS sequence"/>
</dbReference>
<keyword evidence="3" id="KW-0949">S-adenosyl-L-methionine</keyword>
<dbReference type="PANTHER" id="PTHR46098:SF1">
    <property type="entry name" value="TRNA (CYTOSINE(38)-C(5))-METHYLTRANSFERASE"/>
    <property type="match status" value="1"/>
</dbReference>
<dbReference type="VEuPathDB" id="PiroplasmaDB:BEWA_050660"/>
<evidence type="ECO:0000256" key="3">
    <source>
        <dbReference type="ARBA" id="ARBA00022691"/>
    </source>
</evidence>
<dbReference type="GO" id="GO:0008168">
    <property type="term" value="F:methyltransferase activity"/>
    <property type="evidence" value="ECO:0007669"/>
    <property type="project" value="UniProtKB-KW"/>
</dbReference>
<dbReference type="KEGG" id="beq:BEWA_050660"/>
<sequence length="526" mass="59506">MTGTLYNIAMETVRFLELFSGIGGMKYAFFYALRTHFNHLVPHTQDSTNFCHSCPSFRSFCDGDGFRSVDELSQSAEEDAGHKATHLHSMDELSFDYMSIDINNVTNEVLEYNIDSFGVEKKHKAISLDINALDLGFFNENGRFHVCAISPPCQPYSRRSPSELSLQGGGSLDVCGEFMDESTHSLGTRDDLKTSTTQGTAQENENSSSEPTAKCTEMGTAEGICERIKEIESAPNFDGRRAPILRITRLILSTDPEKLPLYIFLENIKEFYHSVDYRIFIAALRIRGYKVLSFKLSTLQFGFPNERTRLYITAKLDGFPEYLRHYGPLDLITELPNSFYERYGVRKEALVKAPILEFLNEENDAHDSIFNIPESILACRKSLSFDIVYKDPTYKGRSYTMCFTKNYGRFINGTGSVWCFGGPDPESYKDDNRLENLAVYSNSIRYFSPKEVARLMGFRVDEQKFAFVPFLTSLDCACTNGDKDGYTSLKFPRNLSNKQLYGLLGNSLNPQVVATLFLATGLFNVL</sequence>
<dbReference type="OrthoDB" id="414133at2759"/>
<dbReference type="GO" id="GO:0005634">
    <property type="term" value="C:nucleus"/>
    <property type="evidence" value="ECO:0007669"/>
    <property type="project" value="TreeGrafter"/>
</dbReference>
<dbReference type="InterPro" id="IPR001525">
    <property type="entry name" value="C5_MeTfrase"/>
</dbReference>
<dbReference type="SUPFAM" id="SSF53335">
    <property type="entry name" value="S-adenosyl-L-methionine-dependent methyltransferases"/>
    <property type="match status" value="1"/>
</dbReference>
<feature type="region of interest" description="Disordered" evidence="4">
    <location>
        <begin position="182"/>
        <end position="214"/>
    </location>
</feature>
<keyword evidence="1" id="KW-0489">Methyltransferase</keyword>
<evidence type="ECO:0008006" key="7">
    <source>
        <dbReference type="Google" id="ProtNLM"/>
    </source>
</evidence>
<dbReference type="EMBL" id="ACOU01000007">
    <property type="protein sequence ID" value="EKX72598.1"/>
    <property type="molecule type" value="Genomic_DNA"/>
</dbReference>
<dbReference type="AlphaFoldDB" id="L1LBP3"/>
<feature type="compositionally biased region" description="Basic and acidic residues" evidence="4">
    <location>
        <begin position="182"/>
        <end position="193"/>
    </location>
</feature>
<evidence type="ECO:0000256" key="1">
    <source>
        <dbReference type="ARBA" id="ARBA00022603"/>
    </source>
</evidence>